<reference evidence="4 5" key="1">
    <citation type="submission" date="2016-10" db="EMBL/GenBank/DDBJ databases">
        <authorList>
            <person name="de Groot N.N."/>
        </authorList>
    </citation>
    <scope>NUCLEOTIDE SEQUENCE [LARGE SCALE GENOMIC DNA]</scope>
    <source>
        <strain evidence="4 5">47C3B</strain>
    </source>
</reference>
<gene>
    <name evidence="4" type="ORF">SAMN05216464_11555</name>
</gene>
<dbReference type="AlphaFoldDB" id="A0A1G7JNI5"/>
<dbReference type="InterPro" id="IPR014710">
    <property type="entry name" value="RmlC-like_jellyroll"/>
</dbReference>
<dbReference type="PROSITE" id="PS01124">
    <property type="entry name" value="HTH_ARAC_FAMILY_2"/>
    <property type="match status" value="1"/>
</dbReference>
<dbReference type="RefSeq" id="WP_091154112.1">
    <property type="nucleotide sequence ID" value="NZ_FNAI01000015.1"/>
</dbReference>
<evidence type="ECO:0000313" key="4">
    <source>
        <dbReference type="EMBL" id="SDF26451.1"/>
    </source>
</evidence>
<keyword evidence="5" id="KW-1185">Reference proteome</keyword>
<dbReference type="OrthoDB" id="1266582at2"/>
<feature type="domain" description="HTH araC/xylS-type" evidence="3">
    <location>
        <begin position="162"/>
        <end position="260"/>
    </location>
</feature>
<dbReference type="SUPFAM" id="SSF51182">
    <property type="entry name" value="RmlC-like cupins"/>
    <property type="match status" value="1"/>
</dbReference>
<dbReference type="PANTHER" id="PTHR11019">
    <property type="entry name" value="HTH-TYPE TRANSCRIPTIONAL REGULATOR NIMR"/>
    <property type="match status" value="1"/>
</dbReference>
<dbReference type="InterPro" id="IPR018060">
    <property type="entry name" value="HTH_AraC"/>
</dbReference>
<keyword evidence="2" id="KW-0804">Transcription</keyword>
<dbReference type="GO" id="GO:0043565">
    <property type="term" value="F:sequence-specific DNA binding"/>
    <property type="evidence" value="ECO:0007669"/>
    <property type="project" value="InterPro"/>
</dbReference>
<organism evidence="4 5">
    <name type="scientific">Mucilaginibacter pineti</name>
    <dbReference type="NCBI Taxonomy" id="1391627"/>
    <lineage>
        <taxon>Bacteria</taxon>
        <taxon>Pseudomonadati</taxon>
        <taxon>Bacteroidota</taxon>
        <taxon>Sphingobacteriia</taxon>
        <taxon>Sphingobacteriales</taxon>
        <taxon>Sphingobacteriaceae</taxon>
        <taxon>Mucilaginibacter</taxon>
    </lineage>
</organism>
<evidence type="ECO:0000313" key="5">
    <source>
        <dbReference type="Proteomes" id="UP000199072"/>
    </source>
</evidence>
<dbReference type="InterPro" id="IPR011051">
    <property type="entry name" value="RmlC_Cupin_sf"/>
</dbReference>
<dbReference type="Gene3D" id="1.10.10.60">
    <property type="entry name" value="Homeodomain-like"/>
    <property type="match status" value="2"/>
</dbReference>
<dbReference type="SMART" id="SM00342">
    <property type="entry name" value="HTH_ARAC"/>
    <property type="match status" value="1"/>
</dbReference>
<dbReference type="SUPFAM" id="SSF46689">
    <property type="entry name" value="Homeodomain-like"/>
    <property type="match status" value="1"/>
</dbReference>
<accession>A0A1G7JNI5</accession>
<dbReference type="GO" id="GO:0003700">
    <property type="term" value="F:DNA-binding transcription factor activity"/>
    <property type="evidence" value="ECO:0007669"/>
    <property type="project" value="InterPro"/>
</dbReference>
<sequence length="267" mass="30378">MSLLAALPEIDKQADTVFVMHEKSERHFPFHKHTKGQLTYVEGGLAYLSVVDKTYVVPAMHYFWVPAGIGHILRIGPSATVMRSIFFYTDDDGADIFYSKIGIHPVNDLLAQMIKFSGRWKGHIQPEDNSFPFLQAIKNILPLICADTMPIVLPSTENERLQEIIAFMDSNLSGLLSLTAVGQRFNISERSLSRLFHSLLGVSYLQYVKTLRMAKSLSLITQNQHSLSEISYMVGYQSLSAFSNSFYQFTNFRPSDFVNRQKEYFDV</sequence>
<dbReference type="STRING" id="1391627.SAMN05216464_11555"/>
<dbReference type="Pfam" id="PF12833">
    <property type="entry name" value="HTH_18"/>
    <property type="match status" value="1"/>
</dbReference>
<proteinExistence type="predicted"/>
<dbReference type="EMBL" id="FNAI01000015">
    <property type="protein sequence ID" value="SDF26451.1"/>
    <property type="molecule type" value="Genomic_DNA"/>
</dbReference>
<evidence type="ECO:0000259" key="3">
    <source>
        <dbReference type="PROSITE" id="PS01124"/>
    </source>
</evidence>
<protein>
    <submittedName>
        <fullName evidence="4">Transcriptional regulator, AraC family</fullName>
    </submittedName>
</protein>
<dbReference type="PANTHER" id="PTHR11019:SF199">
    <property type="entry name" value="HTH-TYPE TRANSCRIPTIONAL REGULATOR NIMR"/>
    <property type="match status" value="1"/>
</dbReference>
<name>A0A1G7JNI5_9SPHI</name>
<evidence type="ECO:0000256" key="2">
    <source>
        <dbReference type="ARBA" id="ARBA00023163"/>
    </source>
</evidence>
<dbReference type="InterPro" id="IPR009057">
    <property type="entry name" value="Homeodomain-like_sf"/>
</dbReference>
<dbReference type="Gene3D" id="2.60.120.10">
    <property type="entry name" value="Jelly Rolls"/>
    <property type="match status" value="1"/>
</dbReference>
<dbReference type="Proteomes" id="UP000199072">
    <property type="component" value="Unassembled WGS sequence"/>
</dbReference>
<evidence type="ECO:0000256" key="1">
    <source>
        <dbReference type="ARBA" id="ARBA00023015"/>
    </source>
</evidence>
<keyword evidence="1" id="KW-0805">Transcription regulation</keyword>